<evidence type="ECO:0000256" key="7">
    <source>
        <dbReference type="RuleBase" id="RU365066"/>
    </source>
</evidence>
<keyword evidence="4 7" id="KW-0732">Signal</keyword>
<dbReference type="GO" id="GO:0005789">
    <property type="term" value="C:endoplasmic reticulum membrane"/>
    <property type="evidence" value="ECO:0007669"/>
    <property type="project" value="UniProtKB-SubCell"/>
</dbReference>
<dbReference type="Proteomes" id="UP000092666">
    <property type="component" value="Unassembled WGS sequence"/>
</dbReference>
<dbReference type="PANTHER" id="PTHR13148:SF0">
    <property type="entry name" value="POST-GPI ATTACHMENT TO PROTEINS FACTOR 3"/>
    <property type="match status" value="1"/>
</dbReference>
<dbReference type="InterPro" id="IPR007217">
    <property type="entry name" value="Per1-like"/>
</dbReference>
<evidence type="ECO:0000313" key="9">
    <source>
        <dbReference type="EMBL" id="OCF30504.1"/>
    </source>
</evidence>
<feature type="transmembrane region" description="Helical" evidence="7">
    <location>
        <begin position="98"/>
        <end position="120"/>
    </location>
</feature>
<evidence type="ECO:0000256" key="8">
    <source>
        <dbReference type="SAM" id="MobiDB-lite"/>
    </source>
</evidence>
<evidence type="ECO:0000256" key="3">
    <source>
        <dbReference type="ARBA" id="ARBA00022692"/>
    </source>
</evidence>
<feature type="transmembrane region" description="Helical" evidence="7">
    <location>
        <begin position="141"/>
        <end position="160"/>
    </location>
</feature>
<proteinExistence type="inferred from homology"/>
<dbReference type="AlphaFoldDB" id="A0A1B9GHF8"/>
<dbReference type="GO" id="GO:0016788">
    <property type="term" value="F:hydrolase activity, acting on ester bonds"/>
    <property type="evidence" value="ECO:0007669"/>
    <property type="project" value="TreeGrafter"/>
</dbReference>
<protein>
    <recommendedName>
        <fullName evidence="7">Post-GPI attachment to proteins factor 3</fullName>
    </recommendedName>
</protein>
<name>A0A1B9GHF8_9TREE</name>
<evidence type="ECO:0000256" key="2">
    <source>
        <dbReference type="ARBA" id="ARBA00022502"/>
    </source>
</evidence>
<reference evidence="9 10" key="1">
    <citation type="submission" date="2013-07" db="EMBL/GenBank/DDBJ databases">
        <title>The Genome Sequence of Cryptococcus heveanensis BCC8398.</title>
        <authorList>
            <consortium name="The Broad Institute Genome Sequencing Platform"/>
            <person name="Cuomo C."/>
            <person name="Litvintseva A."/>
            <person name="Chen Y."/>
            <person name="Heitman J."/>
            <person name="Sun S."/>
            <person name="Springer D."/>
            <person name="Dromer F."/>
            <person name="Young S.K."/>
            <person name="Zeng Q."/>
            <person name="Gargeya S."/>
            <person name="Fitzgerald M."/>
            <person name="Abouelleil A."/>
            <person name="Alvarado L."/>
            <person name="Berlin A.M."/>
            <person name="Chapman S.B."/>
            <person name="Dewar J."/>
            <person name="Goldberg J."/>
            <person name="Griggs A."/>
            <person name="Gujja S."/>
            <person name="Hansen M."/>
            <person name="Howarth C."/>
            <person name="Imamovic A."/>
            <person name="Larimer J."/>
            <person name="McCowan C."/>
            <person name="Murphy C."/>
            <person name="Pearson M."/>
            <person name="Priest M."/>
            <person name="Roberts A."/>
            <person name="Saif S."/>
            <person name="Shea T."/>
            <person name="Sykes S."/>
            <person name="Wortman J."/>
            <person name="Nusbaum C."/>
            <person name="Birren B."/>
        </authorList>
    </citation>
    <scope>NUCLEOTIDE SEQUENCE [LARGE SCALE GENOMIC DNA]</scope>
    <source>
        <strain evidence="9 10">BCC8398</strain>
    </source>
</reference>
<keyword evidence="2 7" id="KW-0337">GPI-anchor biosynthesis</keyword>
<comment type="function">
    <text evidence="7">Involved in the lipid remodeling steps of GPI-anchor maturation.</text>
</comment>
<organism evidence="9 10">
    <name type="scientific">Kwoniella heveanensis BCC8398</name>
    <dbReference type="NCBI Taxonomy" id="1296120"/>
    <lineage>
        <taxon>Eukaryota</taxon>
        <taxon>Fungi</taxon>
        <taxon>Dikarya</taxon>
        <taxon>Basidiomycota</taxon>
        <taxon>Agaricomycotina</taxon>
        <taxon>Tremellomycetes</taxon>
        <taxon>Tremellales</taxon>
        <taxon>Cryptococcaceae</taxon>
        <taxon>Kwoniella</taxon>
    </lineage>
</organism>
<feature type="transmembrane region" description="Helical" evidence="7">
    <location>
        <begin position="172"/>
        <end position="193"/>
    </location>
</feature>
<feature type="chain" id="PRO_5016481100" description="Post-GPI attachment to proteins factor 3" evidence="7">
    <location>
        <begin position="30"/>
        <end position="446"/>
    </location>
</feature>
<comment type="similarity">
    <text evidence="7">Belongs to the PGAP3 family.</text>
</comment>
<keyword evidence="5 7" id="KW-1133">Transmembrane helix</keyword>
<keyword evidence="6 7" id="KW-0472">Membrane</keyword>
<gene>
    <name evidence="9" type="ORF">I316_07832</name>
</gene>
<dbReference type="STRING" id="1296120.A0A1B9GHF8"/>
<dbReference type="OrthoDB" id="419770at2759"/>
<comment type="caution">
    <text evidence="7">Lacks conserved residue(s) required for the propagation of feature annotation.</text>
</comment>
<evidence type="ECO:0000256" key="4">
    <source>
        <dbReference type="ARBA" id="ARBA00022729"/>
    </source>
</evidence>
<dbReference type="GO" id="GO:0006506">
    <property type="term" value="P:GPI anchor biosynthetic process"/>
    <property type="evidence" value="ECO:0007669"/>
    <property type="project" value="UniProtKB-KW"/>
</dbReference>
<dbReference type="Pfam" id="PF04080">
    <property type="entry name" value="Per1"/>
    <property type="match status" value="1"/>
</dbReference>
<feature type="transmembrane region" description="Helical" evidence="7">
    <location>
        <begin position="205"/>
        <end position="226"/>
    </location>
</feature>
<keyword evidence="3 7" id="KW-0812">Transmembrane</keyword>
<feature type="signal peptide" evidence="7">
    <location>
        <begin position="1"/>
        <end position="29"/>
    </location>
</feature>
<sequence length="446" mass="48863">MSRQSTTGIPLVALFLVSLVLFGPSLVAASSGDRNPTFQHCLKGCQLTYCEPHQPPIPKYLSAFGWTCKENCAYECGHSFTDHIRPGSKHHQFYGKWAFYRFGPFQEPFSILMSLGNLYVNLKGLEQVKRRIRKENRMRGWLNGLGWVQVNTWIWSAVFHARDKPWTERLDYFSATVTIAYTLLYTLIRIFHLQSPLPQHSSSRLLLPVSAGIAFLVLGHFTYLLSFPLGQFPYGYHTKFNLVLAGVHNVLWILWSFSFKYPYPTFKLGGGGAGRTIGFPKPYPPNPPLTTQPRPKEAATPLILVCLTTGAMAFELLDFAPVFRVIDAHSLWHAATIPLTIAWWHFLVEDSIALEGSLLTARGVSGVGLQGDQKPLTGDGGGGLSASAASGAAGQGDGQSVNSPRTPNFAQLAAGNIPGSGIRFPIKGGGAKPRSPGPSPKVDKPE</sequence>
<keyword evidence="10" id="KW-1185">Reference proteome</keyword>
<dbReference type="EMBL" id="KV700148">
    <property type="protein sequence ID" value="OCF30504.1"/>
    <property type="molecule type" value="Genomic_DNA"/>
</dbReference>
<feature type="region of interest" description="Disordered" evidence="8">
    <location>
        <begin position="372"/>
        <end position="446"/>
    </location>
</feature>
<feature type="transmembrane region" description="Helical" evidence="7">
    <location>
        <begin position="238"/>
        <end position="257"/>
    </location>
</feature>
<comment type="subcellular location">
    <subcellularLocation>
        <location evidence="1">Endomembrane system</location>
        <topology evidence="1">Multi-pass membrane protein</topology>
    </subcellularLocation>
    <subcellularLocation>
        <location evidence="7">Endoplasmic reticulum membrane</location>
        <topology evidence="7">Multi-pass membrane protein</topology>
    </subcellularLocation>
</comment>
<dbReference type="PANTHER" id="PTHR13148">
    <property type="entry name" value="PER1-RELATED"/>
    <property type="match status" value="1"/>
</dbReference>
<reference evidence="10" key="2">
    <citation type="submission" date="2013-12" db="EMBL/GenBank/DDBJ databases">
        <title>Evolution of pathogenesis and genome organization in the Tremellales.</title>
        <authorList>
            <person name="Cuomo C."/>
            <person name="Litvintseva A."/>
            <person name="Heitman J."/>
            <person name="Chen Y."/>
            <person name="Sun S."/>
            <person name="Springer D."/>
            <person name="Dromer F."/>
            <person name="Young S."/>
            <person name="Zeng Q."/>
            <person name="Chapman S."/>
            <person name="Gujja S."/>
            <person name="Saif S."/>
            <person name="Birren B."/>
        </authorList>
    </citation>
    <scope>NUCLEOTIDE SEQUENCE [LARGE SCALE GENOMIC DNA]</scope>
    <source>
        <strain evidence="10">BCC8398</strain>
    </source>
</reference>
<evidence type="ECO:0000313" key="10">
    <source>
        <dbReference type="Proteomes" id="UP000092666"/>
    </source>
</evidence>
<accession>A0A1B9GHF8</accession>
<evidence type="ECO:0000256" key="6">
    <source>
        <dbReference type="ARBA" id="ARBA00023136"/>
    </source>
</evidence>
<evidence type="ECO:0000256" key="5">
    <source>
        <dbReference type="ARBA" id="ARBA00022989"/>
    </source>
</evidence>
<evidence type="ECO:0000256" key="1">
    <source>
        <dbReference type="ARBA" id="ARBA00004127"/>
    </source>
</evidence>
<keyword evidence="7" id="KW-0256">Endoplasmic reticulum</keyword>